<evidence type="ECO:0000256" key="3">
    <source>
        <dbReference type="ARBA" id="ARBA00022729"/>
    </source>
</evidence>
<evidence type="ECO:0000256" key="5">
    <source>
        <dbReference type="SAM" id="SignalP"/>
    </source>
</evidence>
<dbReference type="PANTHER" id="PTHR13024">
    <property type="entry name" value="MICROSOMAL TRIGLYCERIDE TRANSFER PROTEIN, LARGE SUBUNIT"/>
    <property type="match status" value="1"/>
</dbReference>
<evidence type="ECO:0000259" key="6">
    <source>
        <dbReference type="Pfam" id="PF19444"/>
    </source>
</evidence>
<reference evidence="8" key="1">
    <citation type="submission" date="2025-08" db="UniProtKB">
        <authorList>
            <consortium name="RefSeq"/>
        </authorList>
    </citation>
    <scope>IDENTIFICATION</scope>
    <source>
        <tissue evidence="8">Whole body</tissue>
    </source>
</reference>
<dbReference type="Pfam" id="PF19444">
    <property type="entry name" value="MTP_lip_bd"/>
    <property type="match status" value="1"/>
</dbReference>
<keyword evidence="7" id="KW-1185">Reference proteome</keyword>
<dbReference type="InterPro" id="IPR015819">
    <property type="entry name" value="Lipid_transp_b-sht_shell"/>
</dbReference>
<dbReference type="GeneID" id="135193738"/>
<feature type="domain" description="MTP large subunit lipid-binding" evidence="6">
    <location>
        <begin position="614"/>
        <end position="814"/>
    </location>
</feature>
<proteinExistence type="predicted"/>
<dbReference type="SUPFAM" id="SSF56968">
    <property type="entry name" value="Lipovitellin-phosvitin complex, beta-sheet shell regions"/>
    <property type="match status" value="1"/>
</dbReference>
<dbReference type="InterPro" id="IPR015816">
    <property type="entry name" value="Vitellinogen_b-sht_N"/>
</dbReference>
<evidence type="ECO:0000256" key="1">
    <source>
        <dbReference type="ARBA" id="ARBA00004240"/>
    </source>
</evidence>
<protein>
    <submittedName>
        <fullName evidence="8">Microsomal triacylglycerol transfer protein</fullName>
    </submittedName>
</protein>
<dbReference type="PANTHER" id="PTHR13024:SF0">
    <property type="entry name" value="MICROSOMAL TRIACYLGLYCEROL TRANSFER PROTEIN"/>
    <property type="match status" value="1"/>
</dbReference>
<name>A0ABM4AQI8_VANTA</name>
<dbReference type="Gene3D" id="1.25.10.20">
    <property type="entry name" value="Vitellinogen, superhelical"/>
    <property type="match status" value="1"/>
</dbReference>
<dbReference type="InterPro" id="IPR011030">
    <property type="entry name" value="Lipovitellin_superhlx_dom"/>
</dbReference>
<evidence type="ECO:0000256" key="2">
    <source>
        <dbReference type="ARBA" id="ARBA00022448"/>
    </source>
</evidence>
<evidence type="ECO:0000256" key="4">
    <source>
        <dbReference type="ARBA" id="ARBA00022824"/>
    </source>
</evidence>
<dbReference type="RefSeq" id="XP_064073564.1">
    <property type="nucleotide sequence ID" value="XM_064217494.1"/>
</dbReference>
<dbReference type="InterPro" id="IPR039988">
    <property type="entry name" value="MTTP"/>
</dbReference>
<sequence length="871" mass="93350">MKWHIIRLVCIYLVNFGVSSSVNRADYGEIRLFQTPVSYNVDMTVLLNDVSRRDKEISYKVKTALNVYPVWIDSEFESLLKFELVSPQLLSRGKHISAEYMAMNSVWDTYSYSTFYAHWKDGLIQTAYLDPKELIDIQNFKRSLLSLFQIQAFDGERQETDISGTCDVLYETLSMKVIRKIKRRCSAPEWSPDGHDALQSRRLTRFTLSDELDALDELHAEELHEMGALKARVWLRARRALPAPAAAARAASLAAALGALPAALAPAALAAPPPAASGGADDDVAQALQAAREARGAGAGAGGDARGARAALRLLRALRRAPPAPLAALLHDHAEPDLLETLCEALGLVGSAATHSAVAPFLRLRSPDVTPHLARRYLAALALAPHPQESVIEDVLRAAEEVNEASIVESALLAAAAAASRLPSEPIASVVRDSLARSLAKCKDDECRRVRIHALGNLRRDDTVESLLEHAERGAGPAALAALDALEGVAAALATPERVLRLERLALDGRALEVRAAALDLLLRCSAVAPFSLPRTLLALHERAPPELLRLAWQRLRALAVDHEHVRKLIRMLPLRLRGWDAQALAGTSSVLVREAGAGGGWRALLESVQVARGGLLRRGRVRLLALSPANVTDDTLSVEIWTRGLEAFAGDSTKEPSSEEDGESEATSGGLALGVGGLRAHTFTLFSGQAELLGHVWAGTGSEPTPVLRALRPVGGAEVALPLLGGAPLTYRHEALVSLALDAQAQVSLWSRNARSQLELRGAVVAEGEARVETAWGSLTAEATDEAEPRLSISADLDFYDGVELCVRVDVAEHARSAAVALRSAMGARGAGGARGVRRAARRRWLASGRTLALGAPNDASCRALGAAPE</sequence>
<dbReference type="Gene3D" id="2.30.230.10">
    <property type="entry name" value="Lipovitellin, beta-sheet shell regions, chain A"/>
    <property type="match status" value="1"/>
</dbReference>
<dbReference type="SUPFAM" id="SSF48431">
    <property type="entry name" value="Lipovitellin-phosvitin complex, superhelical domain"/>
    <property type="match status" value="1"/>
</dbReference>
<evidence type="ECO:0000313" key="8">
    <source>
        <dbReference type="RefSeq" id="XP_064073564.1"/>
    </source>
</evidence>
<organism evidence="7 8">
    <name type="scientific">Vanessa tameamea</name>
    <name type="common">Kamehameha butterfly</name>
    <dbReference type="NCBI Taxonomy" id="334116"/>
    <lineage>
        <taxon>Eukaryota</taxon>
        <taxon>Metazoa</taxon>
        <taxon>Ecdysozoa</taxon>
        <taxon>Arthropoda</taxon>
        <taxon>Hexapoda</taxon>
        <taxon>Insecta</taxon>
        <taxon>Pterygota</taxon>
        <taxon>Neoptera</taxon>
        <taxon>Endopterygota</taxon>
        <taxon>Lepidoptera</taxon>
        <taxon>Glossata</taxon>
        <taxon>Ditrysia</taxon>
        <taxon>Papilionoidea</taxon>
        <taxon>Nymphalidae</taxon>
        <taxon>Nymphalinae</taxon>
        <taxon>Vanessa</taxon>
    </lineage>
</organism>
<feature type="chain" id="PRO_5047282586" evidence="5">
    <location>
        <begin position="20"/>
        <end position="871"/>
    </location>
</feature>
<feature type="signal peptide" evidence="5">
    <location>
        <begin position="1"/>
        <end position="19"/>
    </location>
</feature>
<gene>
    <name evidence="8" type="primary">Mtp</name>
</gene>
<keyword evidence="3 5" id="KW-0732">Signal</keyword>
<dbReference type="InterPro" id="IPR045811">
    <property type="entry name" value="MTP_lip-bd"/>
</dbReference>
<dbReference type="Proteomes" id="UP001652626">
    <property type="component" value="Chromosome 17"/>
</dbReference>
<keyword evidence="4" id="KW-0256">Endoplasmic reticulum</keyword>
<comment type="subcellular location">
    <subcellularLocation>
        <location evidence="1">Endoplasmic reticulum</location>
    </subcellularLocation>
</comment>
<keyword evidence="2" id="KW-0813">Transport</keyword>
<evidence type="ECO:0000313" key="7">
    <source>
        <dbReference type="Proteomes" id="UP001652626"/>
    </source>
</evidence>
<accession>A0ABM4AQI8</accession>